<dbReference type="OrthoDB" id="9780685at2"/>
<dbReference type="SUPFAM" id="SSF53383">
    <property type="entry name" value="PLP-dependent transferases"/>
    <property type="match status" value="1"/>
</dbReference>
<dbReference type="CDD" id="cd00614">
    <property type="entry name" value="CGS_like"/>
    <property type="match status" value="1"/>
</dbReference>
<dbReference type="GO" id="GO:0030170">
    <property type="term" value="F:pyridoxal phosphate binding"/>
    <property type="evidence" value="ECO:0007669"/>
    <property type="project" value="InterPro"/>
</dbReference>
<dbReference type="PANTHER" id="PTHR11808">
    <property type="entry name" value="TRANS-SULFURATION ENZYME FAMILY MEMBER"/>
    <property type="match status" value="1"/>
</dbReference>
<dbReference type="Proteomes" id="UP000005868">
    <property type="component" value="Chromosome"/>
</dbReference>
<dbReference type="GO" id="GO:0009086">
    <property type="term" value="P:methionine biosynthetic process"/>
    <property type="evidence" value="ECO:0007669"/>
    <property type="project" value="UniProtKB-ARBA"/>
</dbReference>
<evidence type="ECO:0000256" key="4">
    <source>
        <dbReference type="RuleBase" id="RU362118"/>
    </source>
</evidence>
<dbReference type="EMBL" id="CP003096">
    <property type="protein sequence ID" value="AER67230.1"/>
    <property type="molecule type" value="Genomic_DNA"/>
</dbReference>
<evidence type="ECO:0000256" key="3">
    <source>
        <dbReference type="PIRSR" id="PIRSR001434-2"/>
    </source>
</evidence>
<feature type="modified residue" description="N6-(pyridoxal phosphate)lysine" evidence="3">
    <location>
        <position position="210"/>
    </location>
</feature>
<dbReference type="eggNOG" id="COG0626">
    <property type="taxonomic scope" value="Bacteria"/>
</dbReference>
<dbReference type="AlphaFoldDB" id="G7V7B4"/>
<dbReference type="GO" id="GO:0019346">
    <property type="term" value="P:transsulfuration"/>
    <property type="evidence" value="ECO:0007669"/>
    <property type="project" value="InterPro"/>
</dbReference>
<evidence type="ECO:0000256" key="2">
    <source>
        <dbReference type="ARBA" id="ARBA00022898"/>
    </source>
</evidence>
<dbReference type="STRING" id="580340.Tlie_1507"/>
<dbReference type="FunFam" id="3.40.640.10:FF:000046">
    <property type="entry name" value="Cystathionine gamma-lyase"/>
    <property type="match status" value="1"/>
</dbReference>
<evidence type="ECO:0000313" key="5">
    <source>
        <dbReference type="EMBL" id="AER67230.1"/>
    </source>
</evidence>
<dbReference type="NCBIfam" id="NF006097">
    <property type="entry name" value="PRK08249.1"/>
    <property type="match status" value="1"/>
</dbReference>
<reference evidence="5 6" key="2">
    <citation type="journal article" date="2012" name="Stand. Genomic Sci.">
        <title>Genome sequence of the moderately thermophilic, amino-acid-degrading and sulfur-reducing bacterium Thermovirga lienii type strain (Cas60314(T)).</title>
        <authorList>
            <person name="Goker M."/>
            <person name="Saunders E."/>
            <person name="Lapidus A."/>
            <person name="Nolan M."/>
            <person name="Lucas S."/>
            <person name="Hammon N."/>
            <person name="Deshpande S."/>
            <person name="Cheng J.F."/>
            <person name="Han C."/>
            <person name="Tapia R."/>
            <person name="Goodwin L.A."/>
            <person name="Pitluck S."/>
            <person name="Liolios K."/>
            <person name="Mavromatis K."/>
            <person name="Pagani I."/>
            <person name="Ivanova N."/>
            <person name="Mikhailova N."/>
            <person name="Pati A."/>
            <person name="Chen A."/>
            <person name="Palaniappan K."/>
            <person name="Land M."/>
            <person name="Chang Y.J."/>
            <person name="Jeffries C.D."/>
            <person name="Brambilla E.M."/>
            <person name="Rohde M."/>
            <person name="Spring S."/>
            <person name="Detter J.C."/>
            <person name="Woyke T."/>
            <person name="Bristow J."/>
            <person name="Eisen J.A."/>
            <person name="Markowitz V."/>
            <person name="Hugenholtz P."/>
            <person name="Kyrpides N.C."/>
            <person name="Klenk H.P."/>
        </authorList>
    </citation>
    <scope>NUCLEOTIDE SEQUENCE [LARGE SCALE GENOMIC DNA]</scope>
    <source>
        <strain evidence="6">ATCC BAA-1197 / DSM 17291 / Cas60314</strain>
    </source>
</reference>
<proteinExistence type="inferred from homology"/>
<dbReference type="InterPro" id="IPR015422">
    <property type="entry name" value="PyrdxlP-dep_Trfase_small"/>
</dbReference>
<keyword evidence="2 3" id="KW-0663">Pyridoxal phosphate</keyword>
<protein>
    <submittedName>
        <fullName evidence="5">Cys/Met metabolism pyridoxal-phosphate-dependent protein</fullName>
    </submittedName>
</protein>
<dbReference type="InterPro" id="IPR015424">
    <property type="entry name" value="PyrdxlP-dep_Trfase"/>
</dbReference>
<dbReference type="PIRSF" id="PIRSF001434">
    <property type="entry name" value="CGS"/>
    <property type="match status" value="1"/>
</dbReference>
<accession>G7V7B4</accession>
<dbReference type="FunFam" id="3.90.1150.10:FF:000033">
    <property type="entry name" value="Cystathionine gamma-synthase"/>
    <property type="match status" value="1"/>
</dbReference>
<evidence type="ECO:0000256" key="1">
    <source>
        <dbReference type="ARBA" id="ARBA00001933"/>
    </source>
</evidence>
<dbReference type="InterPro" id="IPR015421">
    <property type="entry name" value="PyrdxlP-dep_Trfase_major"/>
</dbReference>
<dbReference type="InterPro" id="IPR000277">
    <property type="entry name" value="Cys/Met-Metab_PyrdxlP-dep_enz"/>
</dbReference>
<name>G7V7B4_THELD</name>
<dbReference type="KEGG" id="tli:Tlie_1507"/>
<organism evidence="5 6">
    <name type="scientific">Thermovirga lienii (strain ATCC BAA-1197 / DSM 17291 / Cas60314)</name>
    <dbReference type="NCBI Taxonomy" id="580340"/>
    <lineage>
        <taxon>Bacteria</taxon>
        <taxon>Thermotogati</taxon>
        <taxon>Synergistota</taxon>
        <taxon>Synergistia</taxon>
        <taxon>Synergistales</taxon>
        <taxon>Thermovirgaceae</taxon>
        <taxon>Thermovirga</taxon>
    </lineage>
</organism>
<dbReference type="GO" id="GO:0016846">
    <property type="term" value="F:carbon-sulfur lyase activity"/>
    <property type="evidence" value="ECO:0007669"/>
    <property type="project" value="TreeGrafter"/>
</dbReference>
<reference evidence="6" key="1">
    <citation type="submission" date="2011-10" db="EMBL/GenBank/DDBJ databases">
        <title>The complete genome of chromosome of Thermovirga lienii DSM 17291.</title>
        <authorList>
            <consortium name="US DOE Joint Genome Institute (JGI-PGF)"/>
            <person name="Lucas S."/>
            <person name="Copeland A."/>
            <person name="Lapidus A."/>
            <person name="Glavina del Rio T."/>
            <person name="Dalin E."/>
            <person name="Tice H."/>
            <person name="Bruce D."/>
            <person name="Goodwin L."/>
            <person name="Pitluck S."/>
            <person name="Peters L."/>
            <person name="Mikhailova N."/>
            <person name="Saunders E."/>
            <person name="Kyrpides N."/>
            <person name="Mavromatis K."/>
            <person name="Ivanova N."/>
            <person name="Last F.I."/>
            <person name="Brettin T."/>
            <person name="Detter J.C."/>
            <person name="Han C."/>
            <person name="Larimer F."/>
            <person name="Land M."/>
            <person name="Hauser L."/>
            <person name="Markowitz V."/>
            <person name="Cheng J.-F."/>
            <person name="Hugenholtz P."/>
            <person name="Woyke T."/>
            <person name="Wu D."/>
            <person name="Spring S."/>
            <person name="Schroeder M."/>
            <person name="Brambilla E.-M."/>
            <person name="Klenk H.-P."/>
            <person name="Eisen J.A."/>
        </authorList>
    </citation>
    <scope>NUCLEOTIDE SEQUENCE [LARGE SCALE GENOMIC DNA]</scope>
    <source>
        <strain evidence="6">ATCC BAA-1197 / DSM 17291 / Cas60314</strain>
    </source>
</reference>
<comment type="similarity">
    <text evidence="4">Belongs to the trans-sulfuration enzymes family.</text>
</comment>
<gene>
    <name evidence="5" type="ordered locus">Tlie_1507</name>
</gene>
<sequence>MKREQSWDMGTLSVWGGEKQTANGEPTQVPVVHSVSFGYQDVDEWLKAALGLREGHIYSRNTNPTVEILEEKIRILEGAEKATSFSTGMGAISGLLFGLLTKGQRVVSIRDTYGGTSKIFMEFFPKAGLEAVLCPTTDFERIEEEIEKGCDLLYLETPTNPTMKIVDIKRLSEKAKAKGAIVACDNTFATPINQNPLLLGTDLVVHSATKYLGGHADALGGLVCGKKELIDKIFHYKEITGATLHPMSAYLILRGMKTLELRVKRQNENAMAIAKFLEKHPKVEKVFYPGLESHEGYEIAKRQMKGYGGMLSFTLIGDSFETVKRFLPKLKLAHKAANLGAVETIAGVPATTSHVECTAEERKSLGIPETLIRYSVGIENSEDLIADLDSALKEV</sequence>
<dbReference type="PANTHER" id="PTHR11808:SF80">
    <property type="entry name" value="CYSTATHIONINE GAMMA-LYASE"/>
    <property type="match status" value="1"/>
</dbReference>
<dbReference type="GO" id="GO:0005737">
    <property type="term" value="C:cytoplasm"/>
    <property type="evidence" value="ECO:0007669"/>
    <property type="project" value="TreeGrafter"/>
</dbReference>
<keyword evidence="6" id="KW-1185">Reference proteome</keyword>
<comment type="cofactor">
    <cofactor evidence="1 4">
        <name>pyridoxal 5'-phosphate</name>
        <dbReference type="ChEBI" id="CHEBI:597326"/>
    </cofactor>
</comment>
<dbReference type="Gene3D" id="3.40.640.10">
    <property type="entry name" value="Type I PLP-dependent aspartate aminotransferase-like (Major domain)"/>
    <property type="match status" value="1"/>
</dbReference>
<dbReference type="HOGENOM" id="CLU_018986_2_0_0"/>
<dbReference type="Pfam" id="PF01053">
    <property type="entry name" value="Cys_Met_Meta_PP"/>
    <property type="match status" value="1"/>
</dbReference>
<dbReference type="Gene3D" id="3.90.1150.10">
    <property type="entry name" value="Aspartate Aminotransferase, domain 1"/>
    <property type="match status" value="1"/>
</dbReference>
<evidence type="ECO:0000313" key="6">
    <source>
        <dbReference type="Proteomes" id="UP000005868"/>
    </source>
</evidence>